<evidence type="ECO:0000256" key="1">
    <source>
        <dbReference type="ARBA" id="ARBA00093462"/>
    </source>
</evidence>
<evidence type="ECO:0000313" key="5">
    <source>
        <dbReference type="EMBL" id="GGP10535.1"/>
    </source>
</evidence>
<dbReference type="InterPro" id="IPR053162">
    <property type="entry name" value="DnaD"/>
</dbReference>
<dbReference type="PANTHER" id="PTHR37293:SF6">
    <property type="entry name" value="DNA REPLICATION PROTEIN DNAD"/>
    <property type="match status" value="1"/>
</dbReference>
<protein>
    <submittedName>
        <fullName evidence="5">DNA replication protein DnaD</fullName>
    </submittedName>
</protein>
<feature type="domain" description="DnaB/C C-terminal" evidence="3">
    <location>
        <begin position="126"/>
        <end position="196"/>
    </location>
</feature>
<dbReference type="InterPro" id="IPR053843">
    <property type="entry name" value="DnaD_N"/>
</dbReference>
<proteinExistence type="inferred from homology"/>
<keyword evidence="6" id="KW-1185">Reference proteome</keyword>
<name>A0ABQ2NU14_9BACI</name>
<reference evidence="6" key="1">
    <citation type="journal article" date="2019" name="Int. J. Syst. Evol. Microbiol.">
        <title>The Global Catalogue of Microorganisms (GCM) 10K type strain sequencing project: providing services to taxonomists for standard genome sequencing and annotation.</title>
        <authorList>
            <consortium name="The Broad Institute Genomics Platform"/>
            <consortium name="The Broad Institute Genome Sequencing Center for Infectious Disease"/>
            <person name="Wu L."/>
            <person name="Ma J."/>
        </authorList>
    </citation>
    <scope>NUCLEOTIDE SEQUENCE [LARGE SCALE GENOMIC DNA]</scope>
    <source>
        <strain evidence="6">CGMCC 1.7693</strain>
    </source>
</reference>
<dbReference type="EMBL" id="BMLW01000005">
    <property type="protein sequence ID" value="GGP10535.1"/>
    <property type="molecule type" value="Genomic_DNA"/>
</dbReference>
<dbReference type="RefSeq" id="WP_188734216.1">
    <property type="nucleotide sequence ID" value="NZ_BMLW01000005.1"/>
</dbReference>
<dbReference type="SUPFAM" id="SSF158499">
    <property type="entry name" value="DnaD domain-like"/>
    <property type="match status" value="1"/>
</dbReference>
<dbReference type="Pfam" id="PF21984">
    <property type="entry name" value="DnaD_N"/>
    <property type="match status" value="1"/>
</dbReference>
<evidence type="ECO:0000259" key="4">
    <source>
        <dbReference type="Pfam" id="PF21984"/>
    </source>
</evidence>
<sequence length="231" mass="26862">MTKKNYQDIIQDQMPVSKKLLTTYYKLGLHETELILLLQLSRFADEGNYFPTPFELAQSGSFSEEQAASMLRKLVQKGFLSIEKNDSEQTPISESYSLEPLLEKLYDEDVSVITRDEENIGNIFILFEQEFGRPLSPFEIETINSWLDQDSLEPSLIKAGLRESVLMGKLNFKYIDRILREWKKKGIHTVQDARKASQQFHQGRANDNSTNTENTRPKRDTSFYYNWLEGD</sequence>
<dbReference type="InterPro" id="IPR036390">
    <property type="entry name" value="WH_DNA-bd_sf"/>
</dbReference>
<dbReference type="Gene3D" id="1.10.10.630">
    <property type="entry name" value="DnaD domain-like"/>
    <property type="match status" value="1"/>
</dbReference>
<dbReference type="NCBIfam" id="TIGR01446">
    <property type="entry name" value="DnaD_dom"/>
    <property type="match status" value="1"/>
</dbReference>
<evidence type="ECO:0000259" key="3">
    <source>
        <dbReference type="Pfam" id="PF07261"/>
    </source>
</evidence>
<evidence type="ECO:0000256" key="2">
    <source>
        <dbReference type="SAM" id="MobiDB-lite"/>
    </source>
</evidence>
<dbReference type="InterPro" id="IPR034829">
    <property type="entry name" value="DnaD-like_sf"/>
</dbReference>
<comment type="similarity">
    <text evidence="1">Belongs to the DnaB/DnaD family.</text>
</comment>
<dbReference type="InterPro" id="IPR036388">
    <property type="entry name" value="WH-like_DNA-bd_sf"/>
</dbReference>
<evidence type="ECO:0000313" key="6">
    <source>
        <dbReference type="Proteomes" id="UP000641206"/>
    </source>
</evidence>
<dbReference type="SUPFAM" id="SSF46785">
    <property type="entry name" value="Winged helix' DNA-binding domain"/>
    <property type="match status" value="1"/>
</dbReference>
<feature type="domain" description="DnaD N-terminal" evidence="4">
    <location>
        <begin position="16"/>
        <end position="107"/>
    </location>
</feature>
<dbReference type="InterPro" id="IPR006343">
    <property type="entry name" value="DnaB/C_C"/>
</dbReference>
<dbReference type="PANTHER" id="PTHR37293">
    <property type="entry name" value="PHAGE REPLICATION PROTEIN-RELATED"/>
    <property type="match status" value="1"/>
</dbReference>
<accession>A0ABQ2NU14</accession>
<organism evidence="5 6">
    <name type="scientific">Oceanobacillus neutriphilus</name>
    <dbReference type="NCBI Taxonomy" id="531815"/>
    <lineage>
        <taxon>Bacteria</taxon>
        <taxon>Bacillati</taxon>
        <taxon>Bacillota</taxon>
        <taxon>Bacilli</taxon>
        <taxon>Bacillales</taxon>
        <taxon>Bacillaceae</taxon>
        <taxon>Oceanobacillus</taxon>
    </lineage>
</organism>
<feature type="region of interest" description="Disordered" evidence="2">
    <location>
        <begin position="193"/>
        <end position="218"/>
    </location>
</feature>
<dbReference type="Pfam" id="PF07261">
    <property type="entry name" value="DnaB_2"/>
    <property type="match status" value="1"/>
</dbReference>
<dbReference type="Gene3D" id="1.10.10.10">
    <property type="entry name" value="Winged helix-like DNA-binding domain superfamily/Winged helix DNA-binding domain"/>
    <property type="match status" value="1"/>
</dbReference>
<dbReference type="Proteomes" id="UP000641206">
    <property type="component" value="Unassembled WGS sequence"/>
</dbReference>
<feature type="compositionally biased region" description="Polar residues" evidence="2">
    <location>
        <begin position="196"/>
        <end position="214"/>
    </location>
</feature>
<comment type="caution">
    <text evidence="5">The sequence shown here is derived from an EMBL/GenBank/DDBJ whole genome shotgun (WGS) entry which is preliminary data.</text>
</comment>
<gene>
    <name evidence="5" type="ORF">GCM10011346_19050</name>
</gene>